<accession>A0AAU6WM61</accession>
<keyword evidence="2" id="KW-1185">Reference proteome</keyword>
<dbReference type="RefSeq" id="WP_345766333.1">
    <property type="nucleotide sequence ID" value="NZ_CP154834.1"/>
</dbReference>
<reference evidence="1 2" key="1">
    <citation type="submission" date="2024-04" db="EMBL/GenBank/DDBJ databases">
        <title>Genome sequencing and assembly of rice foliar adapted Chryseobacterium endophyticum OsEnb-ALM-A6.</title>
        <authorList>
            <person name="Kumar S."/>
            <person name="Javed M."/>
            <person name="Chouhan V."/>
            <person name="Charishma K."/>
            <person name="Patel A."/>
            <person name="Kumar M."/>
            <person name="Sahu K.P."/>
            <person name="Kumar A."/>
        </authorList>
    </citation>
    <scope>NUCLEOTIDE SEQUENCE [LARGE SCALE GENOMIC DNA]</scope>
    <source>
        <strain evidence="1 2">OsEnb-ALM-A6</strain>
    </source>
</reference>
<dbReference type="AlphaFoldDB" id="A0AAU6WM61"/>
<sequence length="207" mass="21629">MYNNSGASQTVNNGITVTVDQNRNIGSVNFSGNGAMDMSGSNGITLSGSGGDLNCRWDLPGYGNHVITNNNGNFSTNSLGQSAISYDSGAIFAAPYAGNYRWQLGSGWSASMSGSYLNGSLGVRRETKDYYGTVFSQNEAGSCGLSNPSSTTQAATWFPNTYGGGPLVLTAGQNIYYSAATTYRSSGGCTSTQLNFTIGTATLYFEN</sequence>
<proteinExistence type="predicted"/>
<evidence type="ECO:0000313" key="2">
    <source>
        <dbReference type="Proteomes" id="UP001463665"/>
    </source>
</evidence>
<protein>
    <submittedName>
        <fullName evidence="1">Uncharacterized protein</fullName>
    </submittedName>
</protein>
<gene>
    <name evidence="1" type="ORF">AAFP95_20610</name>
</gene>
<name>A0AAU6WM61_9FLAO</name>
<organism evidence="1 2">
    <name type="scientific">Chryseobacterium endophyticum</name>
    <dbReference type="NCBI Taxonomy" id="1854762"/>
    <lineage>
        <taxon>Bacteria</taxon>
        <taxon>Pseudomonadati</taxon>
        <taxon>Bacteroidota</taxon>
        <taxon>Flavobacteriia</taxon>
        <taxon>Flavobacteriales</taxon>
        <taxon>Weeksellaceae</taxon>
        <taxon>Chryseobacterium group</taxon>
        <taxon>Chryseobacterium</taxon>
    </lineage>
</organism>
<evidence type="ECO:0000313" key="1">
    <source>
        <dbReference type="EMBL" id="XAO74042.1"/>
    </source>
</evidence>
<dbReference type="Proteomes" id="UP001463665">
    <property type="component" value="Chromosome"/>
</dbReference>
<dbReference type="EMBL" id="CP154834">
    <property type="protein sequence ID" value="XAO74042.1"/>
    <property type="molecule type" value="Genomic_DNA"/>
</dbReference>